<dbReference type="GO" id="GO:0016405">
    <property type="term" value="F:CoA-ligase activity"/>
    <property type="evidence" value="ECO:0007669"/>
    <property type="project" value="TreeGrafter"/>
</dbReference>
<dbReference type="EMBL" id="SOBR01000004">
    <property type="protein sequence ID" value="TDU21949.1"/>
    <property type="molecule type" value="Genomic_DNA"/>
</dbReference>
<dbReference type="Pfam" id="PF00501">
    <property type="entry name" value="AMP-binding"/>
    <property type="match status" value="1"/>
</dbReference>
<dbReference type="PANTHER" id="PTHR24096:SF420">
    <property type="entry name" value="LONG-CHAIN-FATTY-ACID--COA LIGASE-RELATED"/>
    <property type="match status" value="1"/>
</dbReference>
<dbReference type="InterPro" id="IPR020845">
    <property type="entry name" value="AMP-binding_CS"/>
</dbReference>
<dbReference type="InterPro" id="IPR000873">
    <property type="entry name" value="AMP-dep_synth/lig_dom"/>
</dbReference>
<evidence type="ECO:0000259" key="2">
    <source>
        <dbReference type="Pfam" id="PF00501"/>
    </source>
</evidence>
<feature type="region of interest" description="Disordered" evidence="1">
    <location>
        <begin position="1"/>
        <end position="20"/>
    </location>
</feature>
<dbReference type="Proteomes" id="UP000295380">
    <property type="component" value="Unassembled WGS sequence"/>
</dbReference>
<dbReference type="InterPro" id="IPR042099">
    <property type="entry name" value="ANL_N_sf"/>
</dbReference>
<evidence type="ECO:0000313" key="4">
    <source>
        <dbReference type="Proteomes" id="UP000295380"/>
    </source>
</evidence>
<sequence>MSSPSGNRPDEPRSVNDVSPQTHWLFGGEVSEYPRCVTQRLVHWASETPSRTFLAEREGAQRAWRTLTFGEAMPCVARLAQALLDHGVSVERPLMVLSGNGIDHALLACAAMHVGIPYVPVSPSYALLSEDFAKLRHAVELVTPGMVFVDDEARFEAALAAIGDARMTCVATLPSQWALALETLAATPARAEVDEAHAGVTADSIAKLLFTSGSTGMPKAVINTHRMLCSNQAMLAQRLAFLSRRKPVLVDWLPWHHTFGGNTILGMTIHNGGSLYIDDGNPTAEGVRRTVANLREISPTFYCNVPKGFESLVEHLRDDDALRTSFFRDLEMMHFGGAVLPVHVRDALDAFGEQALGHPVPMLTGLGSTEACLAFCTEEASGTPGLIGRPVPGMSLKLVATDDKWEARLKGLNVTPGYWRDAQRTAEAFDDEGYYCTGDAMRFVDPDRPERGLIFDGRLSENFKLVTGTWVNVGILRLRLIEHFAPLVQDVVVVGEGRDALAGFVVLNVPACRQHLGDAAPSSLDALAHDGTLHQWFAQRLATHRQGQSSSMRLERLLLLDRPLSVDRGELTDKGSVNQRLVRERYTELAEYLYAEPPRDARVILPCQRTSAR</sequence>
<dbReference type="PANTHER" id="PTHR24096">
    <property type="entry name" value="LONG-CHAIN-FATTY-ACID--COA LIGASE"/>
    <property type="match status" value="1"/>
</dbReference>
<evidence type="ECO:0000313" key="3">
    <source>
        <dbReference type="EMBL" id="TDU21949.1"/>
    </source>
</evidence>
<organism evidence="3 4">
    <name type="scientific">Chromohalobacter marismortui</name>
    <dbReference type="NCBI Taxonomy" id="42055"/>
    <lineage>
        <taxon>Bacteria</taxon>
        <taxon>Pseudomonadati</taxon>
        <taxon>Pseudomonadota</taxon>
        <taxon>Gammaproteobacteria</taxon>
        <taxon>Oceanospirillales</taxon>
        <taxon>Halomonadaceae</taxon>
        <taxon>Chromohalobacter</taxon>
    </lineage>
</organism>
<accession>A0A4R7NN35</accession>
<dbReference type="OrthoDB" id="9803968at2"/>
<protein>
    <submittedName>
        <fullName evidence="3">4-coumarate--CoA ligase</fullName>
    </submittedName>
</protein>
<dbReference type="PROSITE" id="PS00455">
    <property type="entry name" value="AMP_BINDING"/>
    <property type="match status" value="1"/>
</dbReference>
<dbReference type="SUPFAM" id="SSF56801">
    <property type="entry name" value="Acetyl-CoA synthetase-like"/>
    <property type="match status" value="1"/>
</dbReference>
<name>A0A4R7NN35_9GAMM</name>
<evidence type="ECO:0000256" key="1">
    <source>
        <dbReference type="SAM" id="MobiDB-lite"/>
    </source>
</evidence>
<keyword evidence="3" id="KW-0436">Ligase</keyword>
<feature type="domain" description="AMP-dependent synthetase/ligase" evidence="2">
    <location>
        <begin position="43"/>
        <end position="419"/>
    </location>
</feature>
<dbReference type="AlphaFoldDB" id="A0A4R7NN35"/>
<comment type="caution">
    <text evidence="3">The sequence shown here is derived from an EMBL/GenBank/DDBJ whole genome shotgun (WGS) entry which is preliminary data.</text>
</comment>
<gene>
    <name evidence="3" type="ORF">C8E00_104129</name>
</gene>
<dbReference type="Gene3D" id="3.40.50.12780">
    <property type="entry name" value="N-terminal domain of ligase-like"/>
    <property type="match status" value="1"/>
</dbReference>
<keyword evidence="4" id="KW-1185">Reference proteome</keyword>
<reference evidence="3 4" key="1">
    <citation type="submission" date="2019-03" db="EMBL/GenBank/DDBJ databases">
        <title>Genomic Encyclopedia of Type Strains, Phase IV (KMG-IV): sequencing the most valuable type-strain genomes for metagenomic binning, comparative biology and taxonomic classification.</title>
        <authorList>
            <person name="Goeker M."/>
        </authorList>
    </citation>
    <scope>NUCLEOTIDE SEQUENCE [LARGE SCALE GENOMIC DNA]</scope>
    <source>
        <strain evidence="3 4">DSM 6770</strain>
    </source>
</reference>
<proteinExistence type="predicted"/>